<organism evidence="2 3">
    <name type="scientific">Brassicogethes aeneus</name>
    <name type="common">Rape pollen beetle</name>
    <name type="synonym">Meligethes aeneus</name>
    <dbReference type="NCBI Taxonomy" id="1431903"/>
    <lineage>
        <taxon>Eukaryota</taxon>
        <taxon>Metazoa</taxon>
        <taxon>Ecdysozoa</taxon>
        <taxon>Arthropoda</taxon>
        <taxon>Hexapoda</taxon>
        <taxon>Insecta</taxon>
        <taxon>Pterygota</taxon>
        <taxon>Neoptera</taxon>
        <taxon>Endopterygota</taxon>
        <taxon>Coleoptera</taxon>
        <taxon>Polyphaga</taxon>
        <taxon>Cucujiformia</taxon>
        <taxon>Nitidulidae</taxon>
        <taxon>Meligethinae</taxon>
        <taxon>Brassicogethes</taxon>
    </lineage>
</organism>
<reference evidence="2" key="1">
    <citation type="submission" date="2021-12" db="EMBL/GenBank/DDBJ databases">
        <authorList>
            <person name="King R."/>
        </authorList>
    </citation>
    <scope>NUCLEOTIDE SEQUENCE</scope>
</reference>
<evidence type="ECO:0000313" key="2">
    <source>
        <dbReference type="EMBL" id="CAH0560475.1"/>
    </source>
</evidence>
<proteinExistence type="predicted"/>
<sequence>MFIVGLKSTNRVIKEKLLLEDGLTIDKAVQIAQSIEMTQSQAQMLSKYETTICEIRKAPGKSWSSHSNKAAGKSSYMSGSKAQVAVGKNFKKKVSSDECKCENKDNLTESDINLCYEQEDNCNKNTGTNCCKDITKQSFLSQEVNGNTRVVPVPEATSNTVTSVQKNIIIEEYLILNANEIPTSQDSIQILQINAGNANIEGDVIMKDYLSEDEIYTNEELANENMKENHTSQVGASMDENYDPYNEPADKAGNKNMRKIARNTGERYSTKSGKIIKKRKLGPLIACRMKCRERLEEENRLSIFEDYWKLSSHDKRAGFVAGLIDVKSKSLEKKKQPNKTHKNREWTYLYKFNVKGGQVSVCKNCFLKTLDETPKFIEIVMNYKVKSISGATNADMRGKHEPGNKTEENKLEVVRQHIASFPAYVSHYTRKHTNRKYLGSGLNLTIMYDLYCQFTQSPVSKPIYIRELKKTGLKFKKPMLDTCTICDTLSTRIQNSGPAEKNYYEKELFSHQEIADYAYEAKKIDIEKSKENNDMIVCTFDLQQVLPTPKLSSGNMFYKRQLNTYNLTVHNCTDGSSFHFMWNETVAKRGANEISSCLYSFLNNLPPHVSHVILYSDTCGGQNKNSIVISMMTYLMRDHPSLKVLEHKFLIPGHTHMECDCDHALIERKAKSSEIKIQHPRDWYQLVRTAGKKNKFNVIIMEQKHFFDFAFLTSKKAPLQKKKNDDIGNKFDYRKLRWLKFEKKFGLVHYKTTLTQDDEFKSINFRKTGQIEFILTAAYKEILPISDKKK</sequence>
<keyword evidence="3" id="KW-1185">Reference proteome</keyword>
<dbReference type="InterPro" id="IPR057191">
    <property type="entry name" value="DUF7869"/>
</dbReference>
<accession>A0A9P0FM94</accession>
<feature type="domain" description="DUF7869" evidence="1">
    <location>
        <begin position="575"/>
        <end position="675"/>
    </location>
</feature>
<dbReference type="EMBL" id="OV121138">
    <property type="protein sequence ID" value="CAH0560475.1"/>
    <property type="molecule type" value="Genomic_DNA"/>
</dbReference>
<gene>
    <name evidence="2" type="ORF">MELIAE_LOCUS10222</name>
</gene>
<dbReference type="PANTHER" id="PTHR10773:SF19">
    <property type="match status" value="1"/>
</dbReference>
<dbReference type="Pfam" id="PF25273">
    <property type="entry name" value="DUF7869"/>
    <property type="match status" value="1"/>
</dbReference>
<evidence type="ECO:0000313" key="3">
    <source>
        <dbReference type="Proteomes" id="UP001154078"/>
    </source>
</evidence>
<dbReference type="OrthoDB" id="6762579at2759"/>
<protein>
    <recommendedName>
        <fullName evidence="1">DUF7869 domain-containing protein</fullName>
    </recommendedName>
</protein>
<dbReference type="AlphaFoldDB" id="A0A9P0FM94"/>
<name>A0A9P0FM94_BRAAE</name>
<dbReference type="PANTHER" id="PTHR10773">
    <property type="entry name" value="DNA-DIRECTED RNA POLYMERASES I, II, AND III SUBUNIT RPABC2"/>
    <property type="match status" value="1"/>
</dbReference>
<evidence type="ECO:0000259" key="1">
    <source>
        <dbReference type="Pfam" id="PF25273"/>
    </source>
</evidence>
<dbReference type="Proteomes" id="UP001154078">
    <property type="component" value="Chromosome 7"/>
</dbReference>